<dbReference type="Proteomes" id="UP000255000">
    <property type="component" value="Unassembled WGS sequence"/>
</dbReference>
<protein>
    <submittedName>
        <fullName evidence="3">HTH domain</fullName>
    </submittedName>
</protein>
<dbReference type="PANTHER" id="PTHR34580">
    <property type="match status" value="1"/>
</dbReference>
<dbReference type="Pfam" id="PF08279">
    <property type="entry name" value="HTH_11"/>
    <property type="match status" value="1"/>
</dbReference>
<gene>
    <name evidence="3" type="ORF">NCTC13350_04223</name>
</gene>
<dbReference type="InterPro" id="IPR036388">
    <property type="entry name" value="WH-like_DNA-bd_sf"/>
</dbReference>
<dbReference type="EMBL" id="UGSK01000002">
    <property type="protein sequence ID" value="SUC82730.1"/>
    <property type="molecule type" value="Genomic_DNA"/>
</dbReference>
<organism evidence="3 4">
    <name type="scientific">Pannonibacter phragmitetus</name>
    <dbReference type="NCBI Taxonomy" id="121719"/>
    <lineage>
        <taxon>Bacteria</taxon>
        <taxon>Pseudomonadati</taxon>
        <taxon>Pseudomonadota</taxon>
        <taxon>Alphaproteobacteria</taxon>
        <taxon>Hyphomicrobiales</taxon>
        <taxon>Stappiaceae</taxon>
        <taxon>Pannonibacter</taxon>
    </lineage>
</organism>
<proteinExistence type="predicted"/>
<evidence type="ECO:0000259" key="1">
    <source>
        <dbReference type="Pfam" id="PF08279"/>
    </source>
</evidence>
<dbReference type="Pfam" id="PF13280">
    <property type="entry name" value="WYL"/>
    <property type="match status" value="1"/>
</dbReference>
<evidence type="ECO:0000259" key="2">
    <source>
        <dbReference type="Pfam" id="PF13280"/>
    </source>
</evidence>
<dbReference type="InterPro" id="IPR013196">
    <property type="entry name" value="HTH_11"/>
</dbReference>
<dbReference type="InterPro" id="IPR051534">
    <property type="entry name" value="CBASS_pafABC_assoc_protein"/>
</dbReference>
<feature type="domain" description="WYL" evidence="2">
    <location>
        <begin position="141"/>
        <end position="204"/>
    </location>
</feature>
<dbReference type="InterPro" id="IPR026881">
    <property type="entry name" value="WYL_dom"/>
</dbReference>
<evidence type="ECO:0000313" key="3">
    <source>
        <dbReference type="EMBL" id="SUC82730.1"/>
    </source>
</evidence>
<dbReference type="PROSITE" id="PS52050">
    <property type="entry name" value="WYL"/>
    <property type="match status" value="1"/>
</dbReference>
<evidence type="ECO:0000313" key="4">
    <source>
        <dbReference type="Proteomes" id="UP000255000"/>
    </source>
</evidence>
<feature type="domain" description="Helix-turn-helix type 11" evidence="1">
    <location>
        <begin position="5"/>
        <end position="59"/>
    </location>
</feature>
<dbReference type="SUPFAM" id="SSF46785">
    <property type="entry name" value="Winged helix' DNA-binding domain"/>
    <property type="match status" value="1"/>
</dbReference>
<reference evidence="3 4" key="1">
    <citation type="submission" date="2018-06" db="EMBL/GenBank/DDBJ databases">
        <authorList>
            <consortium name="Pathogen Informatics"/>
            <person name="Doyle S."/>
        </authorList>
    </citation>
    <scope>NUCLEOTIDE SEQUENCE [LARGE SCALE GENOMIC DNA]</scope>
    <source>
        <strain evidence="3 4">NCTC13350</strain>
    </source>
</reference>
<dbReference type="Gene3D" id="1.10.10.10">
    <property type="entry name" value="Winged helix-like DNA-binding domain superfamily/Winged helix DNA-binding domain"/>
    <property type="match status" value="1"/>
</dbReference>
<dbReference type="PANTHER" id="PTHR34580:SF3">
    <property type="entry name" value="PROTEIN PAFB"/>
    <property type="match status" value="1"/>
</dbReference>
<dbReference type="RefSeq" id="WP_019965499.1">
    <property type="nucleotide sequence ID" value="NZ_UGSK01000002.1"/>
</dbReference>
<sequence>MKTLRLFALLDQLRSARHPVPAETLAQKLGVSLRTIYRDMASLQAMGAPVRGESGLGYQLERGYFLPPLQFDPDEMEAIMLGLRLVMTRDSGDLRDAAKRVSGKVANAMGDEGGERFQTLPLLAVTRERPGDSGVAKWSSILRRTIRERRILELAYRGLEGRSSQRQVHPLGLTLFDDVWLLTAWCEMRQDFRNFRLDRISGIRETGNSFRLQNGRRFKDYLAKL</sequence>
<name>A0A379HJX4_9HYPH</name>
<dbReference type="OrthoDB" id="9807255at2"/>
<accession>A0A379HJX4</accession>
<dbReference type="InterPro" id="IPR036390">
    <property type="entry name" value="WH_DNA-bd_sf"/>
</dbReference>
<dbReference type="AlphaFoldDB" id="A0A379HJX4"/>